<dbReference type="GO" id="GO:0007062">
    <property type="term" value="P:sister chromatid cohesion"/>
    <property type="evidence" value="ECO:0007669"/>
    <property type="project" value="InterPro"/>
</dbReference>
<dbReference type="GO" id="GO:0008278">
    <property type="term" value="C:cohesin complex"/>
    <property type="evidence" value="ECO:0007669"/>
    <property type="project" value="InterPro"/>
</dbReference>
<dbReference type="SUPFAM" id="SSF46785">
    <property type="entry name" value="Winged helix' DNA-binding domain"/>
    <property type="match status" value="1"/>
</dbReference>
<evidence type="ECO:0000256" key="2">
    <source>
        <dbReference type="ARBA" id="ARBA00009870"/>
    </source>
</evidence>
<dbReference type="VEuPathDB" id="VectorBase:LOC119170560"/>
<gene>
    <name evidence="7" type="ORF">HPB51_017791</name>
</gene>
<dbReference type="EMBL" id="JABSTU010000007">
    <property type="protein sequence ID" value="KAH8026253.1"/>
    <property type="molecule type" value="Genomic_DNA"/>
</dbReference>
<dbReference type="GO" id="GO:0003682">
    <property type="term" value="F:chromatin binding"/>
    <property type="evidence" value="ECO:0007669"/>
    <property type="project" value="TreeGrafter"/>
</dbReference>
<organism evidence="7 8">
    <name type="scientific">Rhipicephalus microplus</name>
    <name type="common">Cattle tick</name>
    <name type="synonym">Boophilus microplus</name>
    <dbReference type="NCBI Taxonomy" id="6941"/>
    <lineage>
        <taxon>Eukaryota</taxon>
        <taxon>Metazoa</taxon>
        <taxon>Ecdysozoa</taxon>
        <taxon>Arthropoda</taxon>
        <taxon>Chelicerata</taxon>
        <taxon>Arachnida</taxon>
        <taxon>Acari</taxon>
        <taxon>Parasitiformes</taxon>
        <taxon>Ixodida</taxon>
        <taxon>Ixodoidea</taxon>
        <taxon>Ixodidae</taxon>
        <taxon>Rhipicephalinae</taxon>
        <taxon>Rhipicephalus</taxon>
        <taxon>Boophilus</taxon>
    </lineage>
</organism>
<feature type="compositionally biased region" description="Low complexity" evidence="4">
    <location>
        <begin position="595"/>
        <end position="609"/>
    </location>
</feature>
<dbReference type="Proteomes" id="UP000821866">
    <property type="component" value="Unassembled WGS sequence"/>
</dbReference>
<keyword evidence="8" id="KW-1185">Reference proteome</keyword>
<feature type="compositionally biased region" description="Low complexity" evidence="4">
    <location>
        <begin position="681"/>
        <end position="690"/>
    </location>
</feature>
<reference evidence="7" key="1">
    <citation type="journal article" date="2020" name="Cell">
        <title>Large-Scale Comparative Analyses of Tick Genomes Elucidate Their Genetic Diversity and Vector Capacities.</title>
        <authorList>
            <consortium name="Tick Genome and Microbiome Consortium (TIGMIC)"/>
            <person name="Jia N."/>
            <person name="Wang J."/>
            <person name="Shi W."/>
            <person name="Du L."/>
            <person name="Sun Y."/>
            <person name="Zhan W."/>
            <person name="Jiang J.F."/>
            <person name="Wang Q."/>
            <person name="Zhang B."/>
            <person name="Ji P."/>
            <person name="Bell-Sakyi L."/>
            <person name="Cui X.M."/>
            <person name="Yuan T.T."/>
            <person name="Jiang B.G."/>
            <person name="Yang W.F."/>
            <person name="Lam T.T."/>
            <person name="Chang Q.C."/>
            <person name="Ding S.J."/>
            <person name="Wang X.J."/>
            <person name="Zhu J.G."/>
            <person name="Ruan X.D."/>
            <person name="Zhao L."/>
            <person name="Wei J.T."/>
            <person name="Ye R.Z."/>
            <person name="Que T.C."/>
            <person name="Du C.H."/>
            <person name="Zhou Y.H."/>
            <person name="Cheng J.X."/>
            <person name="Dai P.F."/>
            <person name="Guo W.B."/>
            <person name="Han X.H."/>
            <person name="Huang E.J."/>
            <person name="Li L.F."/>
            <person name="Wei W."/>
            <person name="Gao Y.C."/>
            <person name="Liu J.Z."/>
            <person name="Shao H.Z."/>
            <person name="Wang X."/>
            <person name="Wang C.C."/>
            <person name="Yang T.C."/>
            <person name="Huo Q.B."/>
            <person name="Li W."/>
            <person name="Chen H.Y."/>
            <person name="Chen S.E."/>
            <person name="Zhou L.G."/>
            <person name="Ni X.B."/>
            <person name="Tian J.H."/>
            <person name="Sheng Y."/>
            <person name="Liu T."/>
            <person name="Pan Y.S."/>
            <person name="Xia L.Y."/>
            <person name="Li J."/>
            <person name="Zhao F."/>
            <person name="Cao W.C."/>
        </authorList>
    </citation>
    <scope>NUCLEOTIDE SEQUENCE</scope>
    <source>
        <strain evidence="7">Rmic-2018</strain>
    </source>
</reference>
<evidence type="ECO:0000256" key="4">
    <source>
        <dbReference type="SAM" id="MobiDB-lite"/>
    </source>
</evidence>
<feature type="region of interest" description="Disordered" evidence="4">
    <location>
        <begin position="639"/>
        <end position="786"/>
    </location>
</feature>
<protein>
    <submittedName>
        <fullName evidence="7">Uncharacterized protein</fullName>
    </submittedName>
</protein>
<sequence>MFYAHFVLAKKGPLARIWLAAHWDKKLTKAHVFETNIESSVEGILQPKVKMALRTSGHLLLGIVRIYSRKAKYLLADCNEAFIKIKMAFRPGAVDLPEEGRQAALSTITLPEVFHDFEATMPDLSNIDMEAAVTLNQSRAEDITLKEDYGSLSLINDDNFGDMGFDDPEMAREATNIDEAFDQASLLLGGSMLGRPSEVPRGGPSSADNEAGASSSTTENSALAAMPVPGESMEAGRNAREGEADPFGTAAASTEAEAAEGAREGALLEGEPSGLFEPAGLFDDAPLGHVPLDTSGSDRDGPLGAPGPVPSGPDARPADESDDDDDMYDMGPPSMGAPSGPSSPGSSVGDARDLDGGATTSAAVGVAGPSSSSAMPGMDDGLLDQQQQEQAAMPPPPQPPSADSAPMGGVDVGPGEQTTLLNNEDESFALAPLDTTVVQGEEHLLQQLDDEQDNIGEQPQQMVQHDEHMQENSLGHHTKRRRLEEDLVVPHGAVNDQSAHHYDLGAPDFPHGGPPSHLGPPSVDHYAASMVPPLQHQEYQQPLPQTPLQDGWPTPADYTYAQPPHTPVPDYTAAYQMQQQQQQQAAMMAHHPMAAMHHPHHQQQLTPAPHLEEEHHQHHSLHHQAAAALFPTLQPDQLQSEYPVHPATPVPTPQSPPAAMMPPAAQMGPPPTPQMMPPHTPQMQHQQPAQEESPSMDQPLAPPSEFDALVASSSGLHGFGAPMESTSVEQHHLEEPEPQAEPQPEPHTSAEEQQHQQQQQQDQLAQLDDDDEDYGPPASVGPAEEQLADETYEQFEERILNKRTVHMLHMIRSPLEAGRQVRFSDVARGSNRKQVAQKFYTFLVLKKQQAVELRQESAFAELYIEKGPKFEQSLL</sequence>
<proteinExistence type="inferred from homology"/>
<dbReference type="InterPro" id="IPR036390">
    <property type="entry name" value="WH_DNA-bd_sf"/>
</dbReference>
<feature type="compositionally biased region" description="Low complexity" evidence="4">
    <location>
        <begin position="329"/>
        <end position="349"/>
    </location>
</feature>
<evidence type="ECO:0000259" key="5">
    <source>
        <dbReference type="Pfam" id="PF04824"/>
    </source>
</evidence>
<feature type="compositionally biased region" description="Low complexity" evidence="4">
    <location>
        <begin position="356"/>
        <end position="392"/>
    </location>
</feature>
<feature type="compositionally biased region" description="Pro residues" evidence="4">
    <location>
        <begin position="646"/>
        <end position="660"/>
    </location>
</feature>
<dbReference type="GO" id="GO:0005634">
    <property type="term" value="C:nucleus"/>
    <property type="evidence" value="ECO:0007669"/>
    <property type="project" value="UniProtKB-SubCell"/>
</dbReference>
<comment type="similarity">
    <text evidence="2">Belongs to the rad21 family.</text>
</comment>
<feature type="region of interest" description="Disordered" evidence="4">
    <location>
        <begin position="595"/>
        <end position="624"/>
    </location>
</feature>
<dbReference type="Pfam" id="PF04824">
    <property type="entry name" value="Rad21_Rec8"/>
    <property type="match status" value="1"/>
</dbReference>
<dbReference type="InterPro" id="IPR006910">
    <property type="entry name" value="Rad21_Rec8_N"/>
</dbReference>
<dbReference type="InterPro" id="IPR039781">
    <property type="entry name" value="Rad21/Rec8-like"/>
</dbReference>
<evidence type="ECO:0000313" key="7">
    <source>
        <dbReference type="EMBL" id="KAH8026253.1"/>
    </source>
</evidence>
<keyword evidence="3" id="KW-0539">Nucleus</keyword>
<accession>A0A9J6DVJ9</accession>
<dbReference type="PANTHER" id="PTHR12585:SF69">
    <property type="entry name" value="FI11703P"/>
    <property type="match status" value="1"/>
</dbReference>
<feature type="domain" description="Rad21/Rec8-like protein C-terminal eukaryotic" evidence="5">
    <location>
        <begin position="818"/>
        <end position="870"/>
    </location>
</feature>
<evidence type="ECO:0000256" key="3">
    <source>
        <dbReference type="ARBA" id="ARBA00023242"/>
    </source>
</evidence>
<evidence type="ECO:0000313" key="8">
    <source>
        <dbReference type="Proteomes" id="UP000821866"/>
    </source>
</evidence>
<dbReference type="GO" id="GO:1990414">
    <property type="term" value="P:replication-born double-strand break repair via sister chromatid exchange"/>
    <property type="evidence" value="ECO:0007669"/>
    <property type="project" value="TreeGrafter"/>
</dbReference>
<comment type="caution">
    <text evidence="7">The sequence shown here is derived from an EMBL/GenBank/DDBJ whole genome shotgun (WGS) entry which is preliminary data.</text>
</comment>
<name>A0A9J6DVJ9_RHIMP</name>
<feature type="compositionally biased region" description="Pro residues" evidence="4">
    <location>
        <begin position="668"/>
        <end position="680"/>
    </location>
</feature>
<feature type="domain" description="Rad21/Rec8-like protein N-terminal" evidence="6">
    <location>
        <begin position="1"/>
        <end position="102"/>
    </location>
</feature>
<dbReference type="InterPro" id="IPR023093">
    <property type="entry name" value="ScpA-like_C"/>
</dbReference>
<feature type="region of interest" description="Disordered" evidence="4">
    <location>
        <begin position="191"/>
        <end position="419"/>
    </location>
</feature>
<dbReference type="InterPro" id="IPR006909">
    <property type="entry name" value="Rad21/Rec8_C_eu"/>
</dbReference>
<feature type="compositionally biased region" description="Low complexity" evidence="4">
    <location>
        <begin position="755"/>
        <end position="766"/>
    </location>
</feature>
<feature type="compositionally biased region" description="Low complexity" evidence="4">
    <location>
        <begin position="510"/>
        <end position="522"/>
    </location>
</feature>
<comment type="subcellular location">
    <subcellularLocation>
        <location evidence="1">Nucleus</location>
    </subcellularLocation>
</comment>
<reference evidence="7" key="2">
    <citation type="submission" date="2021-09" db="EMBL/GenBank/DDBJ databases">
        <authorList>
            <person name="Jia N."/>
            <person name="Wang J."/>
            <person name="Shi W."/>
            <person name="Du L."/>
            <person name="Sun Y."/>
            <person name="Zhan W."/>
            <person name="Jiang J."/>
            <person name="Wang Q."/>
            <person name="Zhang B."/>
            <person name="Ji P."/>
            <person name="Sakyi L.B."/>
            <person name="Cui X."/>
            <person name="Yuan T."/>
            <person name="Jiang B."/>
            <person name="Yang W."/>
            <person name="Lam T.T.-Y."/>
            <person name="Chang Q."/>
            <person name="Ding S."/>
            <person name="Wang X."/>
            <person name="Zhu J."/>
            <person name="Ruan X."/>
            <person name="Zhao L."/>
            <person name="Wei J."/>
            <person name="Que T."/>
            <person name="Du C."/>
            <person name="Cheng J."/>
            <person name="Dai P."/>
            <person name="Han X."/>
            <person name="Huang E."/>
            <person name="Gao Y."/>
            <person name="Liu J."/>
            <person name="Shao H."/>
            <person name="Ye R."/>
            <person name="Li L."/>
            <person name="Wei W."/>
            <person name="Wang X."/>
            <person name="Wang C."/>
            <person name="Huo Q."/>
            <person name="Li W."/>
            <person name="Guo W."/>
            <person name="Chen H."/>
            <person name="Chen S."/>
            <person name="Zhou L."/>
            <person name="Zhou L."/>
            <person name="Ni X."/>
            <person name="Tian J."/>
            <person name="Zhou Y."/>
            <person name="Sheng Y."/>
            <person name="Liu T."/>
            <person name="Pan Y."/>
            <person name="Xia L."/>
            <person name="Li J."/>
            <person name="Zhao F."/>
            <person name="Cao W."/>
        </authorList>
    </citation>
    <scope>NUCLEOTIDE SEQUENCE</scope>
    <source>
        <strain evidence="7">Rmic-2018</strain>
        <tissue evidence="7">Larvae</tissue>
    </source>
</reference>
<evidence type="ECO:0000256" key="1">
    <source>
        <dbReference type="ARBA" id="ARBA00004123"/>
    </source>
</evidence>
<dbReference type="Pfam" id="PF04825">
    <property type="entry name" value="Rad21_Rec8_N"/>
    <property type="match status" value="1"/>
</dbReference>
<dbReference type="PANTHER" id="PTHR12585">
    <property type="entry name" value="SCC1 / RAD21 FAMILY MEMBER"/>
    <property type="match status" value="1"/>
</dbReference>
<dbReference type="AlphaFoldDB" id="A0A9J6DVJ9"/>
<feature type="compositionally biased region" description="Polar residues" evidence="4">
    <location>
        <begin position="206"/>
        <end position="221"/>
    </location>
</feature>
<dbReference type="Gene3D" id="1.10.10.580">
    <property type="entry name" value="Structural maintenance of chromosome 1. Chain E"/>
    <property type="match status" value="1"/>
</dbReference>
<evidence type="ECO:0000259" key="6">
    <source>
        <dbReference type="Pfam" id="PF04825"/>
    </source>
</evidence>
<feature type="region of interest" description="Disordered" evidence="4">
    <location>
        <begin position="499"/>
        <end position="522"/>
    </location>
</feature>